<evidence type="ECO:0000256" key="2">
    <source>
        <dbReference type="SAM" id="SignalP"/>
    </source>
</evidence>
<evidence type="ECO:0000313" key="4">
    <source>
        <dbReference type="Proteomes" id="UP000020492"/>
    </source>
</evidence>
<protein>
    <recommendedName>
        <fullName evidence="5">Lipoprotein</fullName>
    </recommendedName>
</protein>
<dbReference type="AlphaFoldDB" id="A0A016QVB8"/>
<dbReference type="PROSITE" id="PS51257">
    <property type="entry name" value="PROKAR_LIPOPROTEIN"/>
    <property type="match status" value="1"/>
</dbReference>
<gene>
    <name evidence="3" type="ORF">DEIPH_ctg001orf0050</name>
</gene>
<evidence type="ECO:0000256" key="1">
    <source>
        <dbReference type="SAM" id="MobiDB-lite"/>
    </source>
</evidence>
<sequence>MKVFPVLALALSLAACAPRDPAAHETSLTDEEQREGRKVAFIVPVPKGAQGVAYGVSSGLYSVSPLPDEAHRRGRLRVTVGTDSQRCLPQQLQVGLGMTGFCVSLPAEGFSGWSLEGGLTGLNLWAPLYVIVPGQRPGSGEPPELPARSRWEVAAVALTTTDGEESVPPGLPEPSSVLAALDENGHLRQP</sequence>
<evidence type="ECO:0000313" key="3">
    <source>
        <dbReference type="EMBL" id="EYB69832.1"/>
    </source>
</evidence>
<name>A0A016QVB8_9DEIO</name>
<dbReference type="EMBL" id="JHAC01000001">
    <property type="protein sequence ID" value="EYB69832.1"/>
    <property type="molecule type" value="Genomic_DNA"/>
</dbReference>
<feature type="chain" id="PRO_5001485777" description="Lipoprotein" evidence="2">
    <location>
        <begin position="18"/>
        <end position="190"/>
    </location>
</feature>
<reference evidence="3 4" key="1">
    <citation type="submission" date="2014-03" db="EMBL/GenBank/DDBJ databases">
        <title>Draft genome sequence of Deinococcus phoenicis 1P10ME.</title>
        <authorList>
            <person name="Stepanov V.G."/>
            <person name="Vaishampayan P."/>
            <person name="Venkateswaran K."/>
            <person name="Fox G.E."/>
        </authorList>
    </citation>
    <scope>NUCLEOTIDE SEQUENCE [LARGE SCALE GENOMIC DNA]</scope>
    <source>
        <strain evidence="3 4">1P10ME</strain>
    </source>
</reference>
<dbReference type="PATRIC" id="fig|1476583.3.peg.38"/>
<dbReference type="Proteomes" id="UP000020492">
    <property type="component" value="Unassembled WGS sequence"/>
</dbReference>
<comment type="caution">
    <text evidence="3">The sequence shown here is derived from an EMBL/GenBank/DDBJ whole genome shotgun (WGS) entry which is preliminary data.</text>
</comment>
<organism evidence="3 4">
    <name type="scientific">Deinococcus phoenicis</name>
    <dbReference type="NCBI Taxonomy" id="1476583"/>
    <lineage>
        <taxon>Bacteria</taxon>
        <taxon>Thermotogati</taxon>
        <taxon>Deinococcota</taxon>
        <taxon>Deinococci</taxon>
        <taxon>Deinococcales</taxon>
        <taxon>Deinococcaceae</taxon>
        <taxon>Deinococcus</taxon>
    </lineage>
</organism>
<accession>A0A016QVB8</accession>
<keyword evidence="4" id="KW-1185">Reference proteome</keyword>
<feature type="region of interest" description="Disordered" evidence="1">
    <location>
        <begin position="161"/>
        <end position="190"/>
    </location>
</feature>
<proteinExistence type="predicted"/>
<keyword evidence="2" id="KW-0732">Signal</keyword>
<feature type="signal peptide" evidence="2">
    <location>
        <begin position="1"/>
        <end position="17"/>
    </location>
</feature>
<evidence type="ECO:0008006" key="5">
    <source>
        <dbReference type="Google" id="ProtNLM"/>
    </source>
</evidence>